<name>A0A1L7WIL8_9HELO</name>
<protein>
    <submittedName>
        <fullName evidence="2">Uncharacterized protein</fullName>
    </submittedName>
</protein>
<organism evidence="2 3">
    <name type="scientific">Phialocephala subalpina</name>
    <dbReference type="NCBI Taxonomy" id="576137"/>
    <lineage>
        <taxon>Eukaryota</taxon>
        <taxon>Fungi</taxon>
        <taxon>Dikarya</taxon>
        <taxon>Ascomycota</taxon>
        <taxon>Pezizomycotina</taxon>
        <taxon>Leotiomycetes</taxon>
        <taxon>Helotiales</taxon>
        <taxon>Mollisiaceae</taxon>
        <taxon>Phialocephala</taxon>
        <taxon>Phialocephala fortinii species complex</taxon>
    </lineage>
</organism>
<dbReference type="EMBL" id="FJOG01000003">
    <property type="protein sequence ID" value="CZR52624.1"/>
    <property type="molecule type" value="Genomic_DNA"/>
</dbReference>
<feature type="region of interest" description="Disordered" evidence="1">
    <location>
        <begin position="1"/>
        <end position="35"/>
    </location>
</feature>
<evidence type="ECO:0000256" key="1">
    <source>
        <dbReference type="SAM" id="MobiDB-lite"/>
    </source>
</evidence>
<accession>A0A1L7WIL8</accession>
<reference evidence="2 3" key="1">
    <citation type="submission" date="2016-03" db="EMBL/GenBank/DDBJ databases">
        <authorList>
            <person name="Ploux O."/>
        </authorList>
    </citation>
    <scope>NUCLEOTIDE SEQUENCE [LARGE SCALE GENOMIC DNA]</scope>
    <source>
        <strain evidence="2 3">UAMH 11012</strain>
    </source>
</reference>
<evidence type="ECO:0000313" key="3">
    <source>
        <dbReference type="Proteomes" id="UP000184330"/>
    </source>
</evidence>
<keyword evidence="3" id="KW-1185">Reference proteome</keyword>
<feature type="compositionally biased region" description="Polar residues" evidence="1">
    <location>
        <begin position="23"/>
        <end position="34"/>
    </location>
</feature>
<evidence type="ECO:0000313" key="2">
    <source>
        <dbReference type="EMBL" id="CZR52624.1"/>
    </source>
</evidence>
<gene>
    <name evidence="2" type="ORF">PAC_02501</name>
</gene>
<proteinExistence type="predicted"/>
<dbReference type="OrthoDB" id="10573559at2759"/>
<sequence length="86" mass="9435">MAKTEYQAPSPMSPDHHEDHPQKPTQQSDNSNPLSCLESFFGIFKNMFGCIKNGEEALANAPPQIQSQLPQSLQAPPQQTTTQTPA</sequence>
<dbReference type="Proteomes" id="UP000184330">
    <property type="component" value="Unassembled WGS sequence"/>
</dbReference>
<dbReference type="AlphaFoldDB" id="A0A1L7WIL8"/>
<feature type="region of interest" description="Disordered" evidence="1">
    <location>
        <begin position="61"/>
        <end position="86"/>
    </location>
</feature>